<dbReference type="Proteomes" id="UP000593568">
    <property type="component" value="Unassembled WGS sequence"/>
</dbReference>
<name>A0A7J9FC82_9ROSI</name>
<evidence type="ECO:0000313" key="2">
    <source>
        <dbReference type="EMBL" id="MBA0782929.1"/>
    </source>
</evidence>
<comment type="caution">
    <text evidence="2">The sequence shown here is derived from an EMBL/GenBank/DDBJ whole genome shotgun (WGS) entry which is preliminary data.</text>
</comment>
<proteinExistence type="predicted"/>
<dbReference type="Pfam" id="PF13456">
    <property type="entry name" value="RVT_3"/>
    <property type="match status" value="1"/>
</dbReference>
<keyword evidence="3" id="KW-1185">Reference proteome</keyword>
<dbReference type="GO" id="GO:0003676">
    <property type="term" value="F:nucleic acid binding"/>
    <property type="evidence" value="ECO:0007669"/>
    <property type="project" value="InterPro"/>
</dbReference>
<dbReference type="InterPro" id="IPR012337">
    <property type="entry name" value="RNaseH-like_sf"/>
</dbReference>
<feature type="domain" description="RNase H type-1" evidence="1">
    <location>
        <begin position="119"/>
        <end position="156"/>
    </location>
</feature>
<evidence type="ECO:0000313" key="3">
    <source>
        <dbReference type="Proteomes" id="UP000593568"/>
    </source>
</evidence>
<dbReference type="AlphaFoldDB" id="A0A7J9FC82"/>
<dbReference type="EMBL" id="JABEZW010000013">
    <property type="protein sequence ID" value="MBA0782929.1"/>
    <property type="molecule type" value="Genomic_DNA"/>
</dbReference>
<dbReference type="SUPFAM" id="SSF53098">
    <property type="entry name" value="Ribonuclease H-like"/>
    <property type="match status" value="1"/>
</dbReference>
<gene>
    <name evidence="2" type="ORF">Gotri_000734</name>
</gene>
<organism evidence="2 3">
    <name type="scientific">Gossypium trilobum</name>
    <dbReference type="NCBI Taxonomy" id="34281"/>
    <lineage>
        <taxon>Eukaryota</taxon>
        <taxon>Viridiplantae</taxon>
        <taxon>Streptophyta</taxon>
        <taxon>Embryophyta</taxon>
        <taxon>Tracheophyta</taxon>
        <taxon>Spermatophyta</taxon>
        <taxon>Magnoliopsida</taxon>
        <taxon>eudicotyledons</taxon>
        <taxon>Gunneridae</taxon>
        <taxon>Pentapetalae</taxon>
        <taxon>rosids</taxon>
        <taxon>malvids</taxon>
        <taxon>Malvales</taxon>
        <taxon>Malvaceae</taxon>
        <taxon>Malvoideae</taxon>
        <taxon>Gossypium</taxon>
    </lineage>
</organism>
<accession>A0A7J9FC82</accession>
<dbReference type="InterPro" id="IPR002156">
    <property type="entry name" value="RNaseH_domain"/>
</dbReference>
<sequence>MEWLRRRIGQNGSCPFCGLSDEDLIHVLRDCPTASEVCRHVVLAELQSMFFTGDLKEWVEMKLCSSIWFPKAKQYSLSHSGRLTRHFKTSHDFPMTGNWIQLYTDGSVKVNTGLLTCFVFDAELWGILDGLILIQEKGHHKVVIYSDNLEVFEVIPEDLPIDLVIDGLVNFRLC</sequence>
<dbReference type="GO" id="GO:0004523">
    <property type="term" value="F:RNA-DNA hybrid ribonuclease activity"/>
    <property type="evidence" value="ECO:0007669"/>
    <property type="project" value="InterPro"/>
</dbReference>
<protein>
    <recommendedName>
        <fullName evidence="1">RNase H type-1 domain-containing protein</fullName>
    </recommendedName>
</protein>
<reference evidence="2 3" key="1">
    <citation type="journal article" date="2019" name="Genome Biol. Evol.">
        <title>Insights into the evolution of the New World diploid cottons (Gossypium, subgenus Houzingenia) based on genome sequencing.</title>
        <authorList>
            <person name="Grover C.E."/>
            <person name="Arick M.A. 2nd"/>
            <person name="Thrash A."/>
            <person name="Conover J.L."/>
            <person name="Sanders W.S."/>
            <person name="Peterson D.G."/>
            <person name="Frelichowski J.E."/>
            <person name="Scheffler J.A."/>
            <person name="Scheffler B.E."/>
            <person name="Wendel J.F."/>
        </authorList>
    </citation>
    <scope>NUCLEOTIDE SEQUENCE [LARGE SCALE GENOMIC DNA]</scope>
    <source>
        <strain evidence="2">8</strain>
        <tissue evidence="2">Leaf</tissue>
    </source>
</reference>
<evidence type="ECO:0000259" key="1">
    <source>
        <dbReference type="Pfam" id="PF13456"/>
    </source>
</evidence>